<evidence type="ECO:0000313" key="3">
    <source>
        <dbReference type="EMBL" id="MSS15820.1"/>
    </source>
</evidence>
<evidence type="ECO:0000256" key="1">
    <source>
        <dbReference type="SAM" id="Phobius"/>
    </source>
</evidence>
<dbReference type="Pfam" id="PF14317">
    <property type="entry name" value="YcxB"/>
    <property type="match status" value="1"/>
</dbReference>
<keyword evidence="1" id="KW-1133">Transmembrane helix</keyword>
<protein>
    <submittedName>
        <fullName evidence="3">YcxB family protein</fullName>
    </submittedName>
</protein>
<feature type="domain" description="YcxB-like C-terminal" evidence="2">
    <location>
        <begin position="104"/>
        <end position="154"/>
    </location>
</feature>
<proteinExistence type="predicted"/>
<keyword evidence="1" id="KW-0812">Transmembrane</keyword>
<sequence>MQESLDMGMNHQKIDIGTAYDAALLGRIAKVQGNARTVHNLVYSAVCVLLVVLGLQAGYETARGIILIASGCILLPLSNYSVRRKARDEAEELGGKRKLARYQFEDQKIIASIGQSREEIQYDQIHSLKEDDKGYYLFYGRTGAIYVSRQSLKNIGSENFKVLVEEWTGRKFKKPGSVLTFNIHDLISLFRK</sequence>
<organism evidence="3 4">
    <name type="scientific">Porcincola intestinalis</name>
    <dbReference type="NCBI Taxonomy" id="2606632"/>
    <lineage>
        <taxon>Bacteria</taxon>
        <taxon>Bacillati</taxon>
        <taxon>Bacillota</taxon>
        <taxon>Clostridia</taxon>
        <taxon>Lachnospirales</taxon>
        <taxon>Lachnospiraceae</taxon>
        <taxon>Porcincola</taxon>
    </lineage>
</organism>
<feature type="transmembrane region" description="Helical" evidence="1">
    <location>
        <begin position="40"/>
        <end position="59"/>
    </location>
</feature>
<feature type="transmembrane region" description="Helical" evidence="1">
    <location>
        <begin position="65"/>
        <end position="82"/>
    </location>
</feature>
<reference evidence="3 4" key="1">
    <citation type="submission" date="2019-08" db="EMBL/GenBank/DDBJ databases">
        <title>In-depth cultivation of the pig gut microbiome towards novel bacterial diversity and tailored functional studies.</title>
        <authorList>
            <person name="Wylensek D."/>
            <person name="Hitch T.C.A."/>
            <person name="Clavel T."/>
        </authorList>
    </citation>
    <scope>NUCLEOTIDE SEQUENCE [LARGE SCALE GENOMIC DNA]</scope>
    <source>
        <strain evidence="3 4">Oil+RF-744-WCA-WT-11</strain>
    </source>
</reference>
<name>A0A6L5X6C6_9FIRM</name>
<gene>
    <name evidence="3" type="ORF">FYJ35_12400</name>
</gene>
<comment type="caution">
    <text evidence="3">The sequence shown here is derived from an EMBL/GenBank/DDBJ whole genome shotgun (WGS) entry which is preliminary data.</text>
</comment>
<keyword evidence="1" id="KW-0472">Membrane</keyword>
<dbReference type="AlphaFoldDB" id="A0A6L5X6C6"/>
<dbReference type="Proteomes" id="UP000481852">
    <property type="component" value="Unassembled WGS sequence"/>
</dbReference>
<keyword evidence="4" id="KW-1185">Reference proteome</keyword>
<evidence type="ECO:0000313" key="4">
    <source>
        <dbReference type="Proteomes" id="UP000481852"/>
    </source>
</evidence>
<accession>A0A6L5X6C6</accession>
<evidence type="ECO:0000259" key="2">
    <source>
        <dbReference type="Pfam" id="PF14317"/>
    </source>
</evidence>
<dbReference type="InterPro" id="IPR025588">
    <property type="entry name" value="YcxB-like_C"/>
</dbReference>
<dbReference type="EMBL" id="VULZ01000015">
    <property type="protein sequence ID" value="MSS15820.1"/>
    <property type="molecule type" value="Genomic_DNA"/>
</dbReference>